<protein>
    <recommendedName>
        <fullName evidence="4">Outer membrane protein beta-barrel domain-containing protein</fullName>
    </recommendedName>
</protein>
<evidence type="ECO:0000313" key="2">
    <source>
        <dbReference type="EMBL" id="KDA54378.1"/>
    </source>
</evidence>
<name>A0A062XU89_9BACT</name>
<proteinExistence type="predicted"/>
<evidence type="ECO:0000313" key="3">
    <source>
        <dbReference type="Proteomes" id="UP000027284"/>
    </source>
</evidence>
<organism evidence="2 3">
    <name type="scientific">Thermoanaerobaculum aquaticum</name>
    <dbReference type="NCBI Taxonomy" id="1312852"/>
    <lineage>
        <taxon>Bacteria</taxon>
        <taxon>Pseudomonadati</taxon>
        <taxon>Acidobacteriota</taxon>
        <taxon>Thermoanaerobaculia</taxon>
        <taxon>Thermoanaerobaculales</taxon>
        <taxon>Thermoanaerobaculaceae</taxon>
        <taxon>Thermoanaerobaculum</taxon>
    </lineage>
</organism>
<dbReference type="STRING" id="1312852.EG19_11730"/>
<dbReference type="EMBL" id="JMFG01000008">
    <property type="protein sequence ID" value="KDA54378.1"/>
    <property type="molecule type" value="Genomic_DNA"/>
</dbReference>
<keyword evidence="3" id="KW-1185">Reference proteome</keyword>
<dbReference type="AlphaFoldDB" id="A0A062XU89"/>
<dbReference type="Proteomes" id="UP000027284">
    <property type="component" value="Unassembled WGS sequence"/>
</dbReference>
<evidence type="ECO:0008006" key="4">
    <source>
        <dbReference type="Google" id="ProtNLM"/>
    </source>
</evidence>
<dbReference type="OrthoDB" id="657710at2"/>
<feature type="chain" id="PRO_5001616722" description="Outer membrane protein beta-barrel domain-containing protein" evidence="1">
    <location>
        <begin position="21"/>
        <end position="249"/>
    </location>
</feature>
<dbReference type="RefSeq" id="WP_038047640.1">
    <property type="nucleotide sequence ID" value="NZ_JMFG01000008.1"/>
</dbReference>
<sequence length="249" mass="26871">MKLRVALPLFFAWLSVPLAAQTLLEFTGARPSLDAQARVVDQGVGTEVDFAKDLGMSDEPLPSLRLSHLGKRGFISVAYEKASYTGDRVVERTIEYGGKTYTVGTRVKSDLAVERGVVQLAWQFLASPSGHVAFGPMLELVGLRFEGTLDAPESTPPITESGTFQTALPAPGLALDLRPGKRLRFFARGATLHVSQGSYDSLEAGVLLGPYGPVALGGGFRSLRVNYRDDPDWARLRLSGPYVSLALSF</sequence>
<evidence type="ECO:0000256" key="1">
    <source>
        <dbReference type="SAM" id="SignalP"/>
    </source>
</evidence>
<reference evidence="2 3" key="1">
    <citation type="submission" date="2014-04" db="EMBL/GenBank/DDBJ databases">
        <title>The Genome Sequence of Thermoanaerobaculum aquaticum MP-01, The First Cultivated Group 23 Acidobacterium.</title>
        <authorList>
            <person name="Stamps B.W."/>
            <person name="Losey N.A."/>
            <person name="Lawson P.A."/>
            <person name="Stevenson B.S."/>
        </authorList>
    </citation>
    <scope>NUCLEOTIDE SEQUENCE [LARGE SCALE GENOMIC DNA]</scope>
    <source>
        <strain evidence="2 3">MP-01</strain>
    </source>
</reference>
<gene>
    <name evidence="2" type="ORF">EG19_11730</name>
</gene>
<accession>A0A062XU89</accession>
<keyword evidence="1" id="KW-0732">Signal</keyword>
<feature type="signal peptide" evidence="1">
    <location>
        <begin position="1"/>
        <end position="20"/>
    </location>
</feature>
<comment type="caution">
    <text evidence="2">The sequence shown here is derived from an EMBL/GenBank/DDBJ whole genome shotgun (WGS) entry which is preliminary data.</text>
</comment>